<feature type="signal peptide" evidence="1">
    <location>
        <begin position="1"/>
        <end position="21"/>
    </location>
</feature>
<evidence type="ECO:0000313" key="2">
    <source>
        <dbReference type="EMBL" id="CAF0847510.1"/>
    </source>
</evidence>
<reference evidence="2" key="1">
    <citation type="submission" date="2021-02" db="EMBL/GenBank/DDBJ databases">
        <authorList>
            <person name="Nowell W R."/>
        </authorList>
    </citation>
    <scope>NUCLEOTIDE SEQUENCE</scope>
</reference>
<protein>
    <submittedName>
        <fullName evidence="2">Uncharacterized protein</fullName>
    </submittedName>
</protein>
<name>A0A813VZJ7_ADIRI</name>
<sequence>MTRQLLASLVVFCFIVGNTLAIRCYTGTDRQCILSPNTNNCGENETCVCAKYRFQCTANDQACTQHEQTAQTKKWGYVIIGKSTCQSLRRVPSVYEDVTCCSKNGCNRPATGRCSWSQERRRELRKLTDLLDF</sequence>
<gene>
    <name evidence="2" type="ORF">XAT740_LOCUS5303</name>
</gene>
<accession>A0A813VZJ7</accession>
<organism evidence="2 3">
    <name type="scientific">Adineta ricciae</name>
    <name type="common">Rotifer</name>
    <dbReference type="NCBI Taxonomy" id="249248"/>
    <lineage>
        <taxon>Eukaryota</taxon>
        <taxon>Metazoa</taxon>
        <taxon>Spiralia</taxon>
        <taxon>Gnathifera</taxon>
        <taxon>Rotifera</taxon>
        <taxon>Eurotatoria</taxon>
        <taxon>Bdelloidea</taxon>
        <taxon>Adinetida</taxon>
        <taxon>Adinetidae</taxon>
        <taxon>Adineta</taxon>
    </lineage>
</organism>
<feature type="chain" id="PRO_5032781941" evidence="1">
    <location>
        <begin position="22"/>
        <end position="133"/>
    </location>
</feature>
<keyword evidence="1" id="KW-0732">Signal</keyword>
<dbReference type="Proteomes" id="UP000663828">
    <property type="component" value="Unassembled WGS sequence"/>
</dbReference>
<evidence type="ECO:0000256" key="1">
    <source>
        <dbReference type="SAM" id="SignalP"/>
    </source>
</evidence>
<dbReference type="AlphaFoldDB" id="A0A813VZJ7"/>
<comment type="caution">
    <text evidence="2">The sequence shown here is derived from an EMBL/GenBank/DDBJ whole genome shotgun (WGS) entry which is preliminary data.</text>
</comment>
<evidence type="ECO:0000313" key="3">
    <source>
        <dbReference type="Proteomes" id="UP000663828"/>
    </source>
</evidence>
<dbReference type="EMBL" id="CAJNOR010000227">
    <property type="protein sequence ID" value="CAF0847510.1"/>
    <property type="molecule type" value="Genomic_DNA"/>
</dbReference>
<proteinExistence type="predicted"/>
<keyword evidence="3" id="KW-1185">Reference proteome</keyword>